<dbReference type="OrthoDB" id="9802426at2"/>
<dbReference type="GO" id="GO:0005829">
    <property type="term" value="C:cytosol"/>
    <property type="evidence" value="ECO:0007669"/>
    <property type="project" value="TreeGrafter"/>
</dbReference>
<evidence type="ECO:0000256" key="4">
    <source>
        <dbReference type="ARBA" id="ARBA00023125"/>
    </source>
</evidence>
<evidence type="ECO:0000256" key="5">
    <source>
        <dbReference type="ARBA" id="ARBA00023163"/>
    </source>
</evidence>
<dbReference type="InterPro" id="IPR036388">
    <property type="entry name" value="WH-like_DNA-bd_sf"/>
</dbReference>
<evidence type="ECO:0000256" key="3">
    <source>
        <dbReference type="ARBA" id="ARBA00023015"/>
    </source>
</evidence>
<dbReference type="InterPro" id="IPR001789">
    <property type="entry name" value="Sig_transdc_resp-reg_receiver"/>
</dbReference>
<dbReference type="InterPro" id="IPR039420">
    <property type="entry name" value="WalR-like"/>
</dbReference>
<dbReference type="InterPro" id="IPR011006">
    <property type="entry name" value="CheY-like_superfamily"/>
</dbReference>
<organism evidence="10 11">
    <name type="scientific">Albidovulum aquaemixtae</name>
    <dbReference type="NCBI Taxonomy" id="1542388"/>
    <lineage>
        <taxon>Bacteria</taxon>
        <taxon>Pseudomonadati</taxon>
        <taxon>Pseudomonadota</taxon>
        <taxon>Alphaproteobacteria</taxon>
        <taxon>Rhodobacterales</taxon>
        <taxon>Paracoccaceae</taxon>
        <taxon>Albidovulum</taxon>
    </lineage>
</organism>
<feature type="domain" description="Response regulatory" evidence="8">
    <location>
        <begin position="5"/>
        <end position="118"/>
    </location>
</feature>
<keyword evidence="2" id="KW-0902">Two-component regulatory system</keyword>
<dbReference type="SUPFAM" id="SSF52172">
    <property type="entry name" value="CheY-like"/>
    <property type="match status" value="1"/>
</dbReference>
<dbReference type="SUPFAM" id="SSF46894">
    <property type="entry name" value="C-terminal effector domain of the bipartite response regulators"/>
    <property type="match status" value="1"/>
</dbReference>
<feature type="domain" description="OmpR/PhoB-type" evidence="9">
    <location>
        <begin position="136"/>
        <end position="236"/>
    </location>
</feature>
<dbReference type="Pfam" id="PF00486">
    <property type="entry name" value="Trans_reg_C"/>
    <property type="match status" value="1"/>
</dbReference>
<accession>A0A2R8B843</accession>
<feature type="DNA-binding region" description="OmpR/PhoB-type" evidence="7">
    <location>
        <begin position="136"/>
        <end position="236"/>
    </location>
</feature>
<evidence type="ECO:0000256" key="6">
    <source>
        <dbReference type="PROSITE-ProRule" id="PRU00169"/>
    </source>
</evidence>
<dbReference type="AlphaFoldDB" id="A0A2R8B843"/>
<dbReference type="EMBL" id="OMOQ01000001">
    <property type="protein sequence ID" value="SPH18810.1"/>
    <property type="molecule type" value="Genomic_DNA"/>
</dbReference>
<feature type="modified residue" description="4-aspartylphosphate" evidence="6">
    <location>
        <position position="54"/>
    </location>
</feature>
<proteinExistence type="predicted"/>
<keyword evidence="5" id="KW-0804">Transcription</keyword>
<dbReference type="PANTHER" id="PTHR48111:SF4">
    <property type="entry name" value="DNA-BINDING DUAL TRANSCRIPTIONAL REGULATOR OMPR"/>
    <property type="match status" value="1"/>
</dbReference>
<evidence type="ECO:0000256" key="1">
    <source>
        <dbReference type="ARBA" id="ARBA00022553"/>
    </source>
</evidence>
<evidence type="ECO:0000313" key="11">
    <source>
        <dbReference type="Proteomes" id="UP000244924"/>
    </source>
</evidence>
<keyword evidence="3" id="KW-0805">Transcription regulation</keyword>
<dbReference type="SMART" id="SM00862">
    <property type="entry name" value="Trans_reg_C"/>
    <property type="match status" value="1"/>
</dbReference>
<evidence type="ECO:0000313" key="10">
    <source>
        <dbReference type="EMBL" id="SPH18810.1"/>
    </source>
</evidence>
<dbReference type="GO" id="GO:0000976">
    <property type="term" value="F:transcription cis-regulatory region binding"/>
    <property type="evidence" value="ECO:0007669"/>
    <property type="project" value="TreeGrafter"/>
</dbReference>
<protein>
    <submittedName>
        <fullName evidence="10">Transcriptional regulatory protein OmpR</fullName>
    </submittedName>
</protein>
<dbReference type="GO" id="GO:0006355">
    <property type="term" value="P:regulation of DNA-templated transcription"/>
    <property type="evidence" value="ECO:0007669"/>
    <property type="project" value="InterPro"/>
</dbReference>
<reference evidence="10 11" key="1">
    <citation type="submission" date="2018-03" db="EMBL/GenBank/DDBJ databases">
        <authorList>
            <person name="Keele B.F."/>
        </authorList>
    </citation>
    <scope>NUCLEOTIDE SEQUENCE [LARGE SCALE GENOMIC DNA]</scope>
    <source>
        <strain evidence="10 11">CECT 8626</strain>
    </source>
</reference>
<evidence type="ECO:0000259" key="9">
    <source>
        <dbReference type="PROSITE" id="PS51755"/>
    </source>
</evidence>
<keyword evidence="1 6" id="KW-0597">Phosphoprotein</keyword>
<dbReference type="PROSITE" id="PS51755">
    <property type="entry name" value="OMPR_PHOB"/>
    <property type="match status" value="1"/>
</dbReference>
<dbReference type="SMART" id="SM00448">
    <property type="entry name" value="REC"/>
    <property type="match status" value="1"/>
</dbReference>
<dbReference type="Gene3D" id="3.40.50.2300">
    <property type="match status" value="1"/>
</dbReference>
<dbReference type="PROSITE" id="PS50110">
    <property type="entry name" value="RESPONSE_REGULATORY"/>
    <property type="match status" value="1"/>
</dbReference>
<evidence type="ECO:0000256" key="7">
    <source>
        <dbReference type="PROSITE-ProRule" id="PRU01091"/>
    </source>
</evidence>
<name>A0A2R8B843_9RHOB</name>
<dbReference type="Gene3D" id="1.10.10.10">
    <property type="entry name" value="Winged helix-like DNA-binding domain superfamily/Winged helix DNA-binding domain"/>
    <property type="match status" value="1"/>
</dbReference>
<dbReference type="CDD" id="cd17574">
    <property type="entry name" value="REC_OmpR"/>
    <property type="match status" value="1"/>
</dbReference>
<gene>
    <name evidence="10" type="primary">ompR_3</name>
    <name evidence="10" type="ORF">DEA8626_02355</name>
</gene>
<sequence>MTETNILVVDDDEGVRKVLRRCLESDGFQVHEAARATEVQTTLDRVPVSLITLDLNLEDENGLDIAHQIRKASDVPIIMITAKGDLIDRVVGLEIGADDYIAKPFHIREVLARVRSVLRRSKETPGPAKPAAPMAVREFSFAGFRAIPDKLELENREGNTIELTSGDFKLLKVFMEHPRRVLSREQIMDILNGPGWSPLDRTIDNQVARLRKKIESEPGDPKIIKTVRGVGYIFTPDVTVSPRQVSTA</sequence>
<dbReference type="GO" id="GO:0000156">
    <property type="term" value="F:phosphorelay response regulator activity"/>
    <property type="evidence" value="ECO:0007669"/>
    <property type="project" value="TreeGrafter"/>
</dbReference>
<dbReference type="RefSeq" id="WP_108853210.1">
    <property type="nucleotide sequence ID" value="NZ_OMOQ01000001.1"/>
</dbReference>
<dbReference type="GO" id="GO:0032993">
    <property type="term" value="C:protein-DNA complex"/>
    <property type="evidence" value="ECO:0007669"/>
    <property type="project" value="TreeGrafter"/>
</dbReference>
<keyword evidence="11" id="KW-1185">Reference proteome</keyword>
<dbReference type="InterPro" id="IPR016032">
    <property type="entry name" value="Sig_transdc_resp-reg_C-effctor"/>
</dbReference>
<dbReference type="Proteomes" id="UP000244924">
    <property type="component" value="Unassembled WGS sequence"/>
</dbReference>
<dbReference type="CDD" id="cd00383">
    <property type="entry name" value="trans_reg_C"/>
    <property type="match status" value="1"/>
</dbReference>
<dbReference type="Gene3D" id="6.10.250.690">
    <property type="match status" value="1"/>
</dbReference>
<dbReference type="Pfam" id="PF00072">
    <property type="entry name" value="Response_reg"/>
    <property type="match status" value="1"/>
</dbReference>
<keyword evidence="4 7" id="KW-0238">DNA-binding</keyword>
<evidence type="ECO:0000256" key="2">
    <source>
        <dbReference type="ARBA" id="ARBA00023012"/>
    </source>
</evidence>
<evidence type="ECO:0000259" key="8">
    <source>
        <dbReference type="PROSITE" id="PS50110"/>
    </source>
</evidence>
<dbReference type="InterPro" id="IPR001867">
    <property type="entry name" value="OmpR/PhoB-type_DNA-bd"/>
</dbReference>
<dbReference type="PANTHER" id="PTHR48111">
    <property type="entry name" value="REGULATOR OF RPOS"/>
    <property type="match status" value="1"/>
</dbReference>